<gene>
    <name evidence="2" type="ORF">SPARVUS_LOCUS9047993</name>
</gene>
<comment type="caution">
    <text evidence="2">The sequence shown here is derived from an EMBL/GenBank/DDBJ whole genome shotgun (WGS) entry which is preliminary data.</text>
</comment>
<evidence type="ECO:0000313" key="2">
    <source>
        <dbReference type="EMBL" id="CAI9579282.1"/>
    </source>
</evidence>
<dbReference type="EMBL" id="CATNWA010015080">
    <property type="protein sequence ID" value="CAI9579282.1"/>
    <property type="molecule type" value="Genomic_DNA"/>
</dbReference>
<organism evidence="2 3">
    <name type="scientific">Staurois parvus</name>
    <dbReference type="NCBI Taxonomy" id="386267"/>
    <lineage>
        <taxon>Eukaryota</taxon>
        <taxon>Metazoa</taxon>
        <taxon>Chordata</taxon>
        <taxon>Craniata</taxon>
        <taxon>Vertebrata</taxon>
        <taxon>Euteleostomi</taxon>
        <taxon>Amphibia</taxon>
        <taxon>Batrachia</taxon>
        <taxon>Anura</taxon>
        <taxon>Neobatrachia</taxon>
        <taxon>Ranoidea</taxon>
        <taxon>Ranidae</taxon>
        <taxon>Staurois</taxon>
    </lineage>
</organism>
<evidence type="ECO:0000313" key="3">
    <source>
        <dbReference type="Proteomes" id="UP001162483"/>
    </source>
</evidence>
<dbReference type="Proteomes" id="UP001162483">
    <property type="component" value="Unassembled WGS sequence"/>
</dbReference>
<sequence length="73" mass="8205">MSHFYILEFPAGSVPHTSRNGTQKTDAGIGRRTLPGMLQGEHRGSKGQGKYWRDPSATLQSIPKCSWGYRFCY</sequence>
<accession>A0ABN9E3D5</accession>
<protein>
    <submittedName>
        <fullName evidence="2">Uncharacterized protein</fullName>
    </submittedName>
</protein>
<evidence type="ECO:0000256" key="1">
    <source>
        <dbReference type="SAM" id="MobiDB-lite"/>
    </source>
</evidence>
<feature type="compositionally biased region" description="Polar residues" evidence="1">
    <location>
        <begin position="15"/>
        <end position="25"/>
    </location>
</feature>
<keyword evidence="3" id="KW-1185">Reference proteome</keyword>
<name>A0ABN9E3D5_9NEOB</name>
<reference evidence="2" key="1">
    <citation type="submission" date="2023-05" db="EMBL/GenBank/DDBJ databases">
        <authorList>
            <person name="Stuckert A."/>
        </authorList>
    </citation>
    <scope>NUCLEOTIDE SEQUENCE</scope>
</reference>
<proteinExistence type="predicted"/>
<feature type="region of interest" description="Disordered" evidence="1">
    <location>
        <begin position="15"/>
        <end position="53"/>
    </location>
</feature>